<keyword evidence="2" id="KW-0560">Oxidoreductase</keyword>
<keyword evidence="5" id="KW-1185">Reference proteome</keyword>
<dbReference type="OrthoDB" id="6132182at2759"/>
<dbReference type="AlphaFoldDB" id="A0A2V1CZ41"/>
<name>A0A2V1CZ41_9PLEO</name>
<dbReference type="EMBL" id="KZ806028">
    <property type="protein sequence ID" value="PVH90941.1"/>
    <property type="molecule type" value="Genomic_DNA"/>
</dbReference>
<dbReference type="STRING" id="97972.A0A2V1CZ41"/>
<dbReference type="PANTHER" id="PTHR11474">
    <property type="entry name" value="TYROSINASE FAMILY MEMBER"/>
    <property type="match status" value="1"/>
</dbReference>
<accession>A0A2V1CZ41</accession>
<keyword evidence="1" id="KW-0479">Metal-binding</keyword>
<evidence type="ECO:0000259" key="3">
    <source>
        <dbReference type="PROSITE" id="PS00498"/>
    </source>
</evidence>
<dbReference type="GO" id="GO:0016491">
    <property type="term" value="F:oxidoreductase activity"/>
    <property type="evidence" value="ECO:0007669"/>
    <property type="project" value="UniProtKB-KW"/>
</dbReference>
<dbReference type="InterPro" id="IPR002227">
    <property type="entry name" value="Tyrosinase_Cu-bd"/>
</dbReference>
<proteinExistence type="predicted"/>
<reference evidence="4 5" key="1">
    <citation type="journal article" date="2018" name="Sci. Rep.">
        <title>Comparative genomics provides insights into the lifestyle and reveals functional heterogeneity of dark septate endophytic fungi.</title>
        <authorList>
            <person name="Knapp D.G."/>
            <person name="Nemeth J.B."/>
            <person name="Barry K."/>
            <person name="Hainaut M."/>
            <person name="Henrissat B."/>
            <person name="Johnson J."/>
            <person name="Kuo A."/>
            <person name="Lim J.H.P."/>
            <person name="Lipzen A."/>
            <person name="Nolan M."/>
            <person name="Ohm R.A."/>
            <person name="Tamas L."/>
            <person name="Grigoriev I.V."/>
            <person name="Spatafora J.W."/>
            <person name="Nagy L.G."/>
            <person name="Kovacs G.M."/>
        </authorList>
    </citation>
    <scope>NUCLEOTIDE SEQUENCE [LARGE SCALE GENOMIC DNA]</scope>
    <source>
        <strain evidence="4 5">DSE2036</strain>
    </source>
</reference>
<dbReference type="GO" id="GO:0046872">
    <property type="term" value="F:metal ion binding"/>
    <property type="evidence" value="ECO:0007669"/>
    <property type="project" value="UniProtKB-KW"/>
</dbReference>
<dbReference type="PANTHER" id="PTHR11474:SF125">
    <property type="entry name" value="N-ACETYL-6-HYDROXYTRYPTOPHAN OXIDASE IVOB-RELATED"/>
    <property type="match status" value="1"/>
</dbReference>
<dbReference type="InterPro" id="IPR008922">
    <property type="entry name" value="Di-copper_centre_dom_sf"/>
</dbReference>
<dbReference type="SUPFAM" id="SSF48056">
    <property type="entry name" value="Di-copper centre-containing domain"/>
    <property type="match status" value="1"/>
</dbReference>
<evidence type="ECO:0000256" key="1">
    <source>
        <dbReference type="ARBA" id="ARBA00022723"/>
    </source>
</evidence>
<sequence>MRQRNGFYPLDVVDKLEEATMTKVEAYMTQKIAAGNNNGCTLENAGVRREWGDMTIEQRTDFINATLCLMNAPPKAPKDQFPGVRSRYHDFMAYHLTNAGTLHDTIGLFPGHKYFVLAYETALRKECGYKGYHPYMNYDRYTKNAKGSALFNGNATSMGGNGQPDPKYTGIRMGSGTIKSAGGGGCVTEGPFKDYMATVGPGSPVMNDVPRNPLSGGGGYNPRCMRRDVNSEVARGATAEKAYNLITMSKDIDTFYNTLLTPPVNRSDPYNWGIHISGHYISGGDPGGDPLVSPGDPIFYFHHASLDRLWWIWQMQEPDTRVNAQVSLGGGTNKNRNIDLKWLIGDVIPVLEAHDGLGGHKGAFCHVYV</sequence>
<dbReference type="InterPro" id="IPR050316">
    <property type="entry name" value="Tyrosinase/Hemocyanin"/>
</dbReference>
<protein>
    <submittedName>
        <fullName evidence="4">Di-copper centre-containing protein</fullName>
    </submittedName>
</protein>
<dbReference type="PROSITE" id="PS00498">
    <property type="entry name" value="TYROSINASE_2"/>
    <property type="match status" value="1"/>
</dbReference>
<feature type="domain" description="Tyrosinase copper-binding" evidence="3">
    <location>
        <begin position="296"/>
        <end position="307"/>
    </location>
</feature>
<dbReference type="Pfam" id="PF00264">
    <property type="entry name" value="Tyrosinase"/>
    <property type="match status" value="1"/>
</dbReference>
<dbReference type="PRINTS" id="PR00092">
    <property type="entry name" value="TYROSINASE"/>
</dbReference>
<dbReference type="Gene3D" id="1.10.1280.10">
    <property type="entry name" value="Di-copper center containing domain from catechol oxidase"/>
    <property type="match status" value="1"/>
</dbReference>
<organism evidence="4 5">
    <name type="scientific">Periconia macrospinosa</name>
    <dbReference type="NCBI Taxonomy" id="97972"/>
    <lineage>
        <taxon>Eukaryota</taxon>
        <taxon>Fungi</taxon>
        <taxon>Dikarya</taxon>
        <taxon>Ascomycota</taxon>
        <taxon>Pezizomycotina</taxon>
        <taxon>Dothideomycetes</taxon>
        <taxon>Pleosporomycetidae</taxon>
        <taxon>Pleosporales</taxon>
        <taxon>Massarineae</taxon>
        <taxon>Periconiaceae</taxon>
        <taxon>Periconia</taxon>
    </lineage>
</organism>
<evidence type="ECO:0000313" key="4">
    <source>
        <dbReference type="EMBL" id="PVH90941.1"/>
    </source>
</evidence>
<evidence type="ECO:0000313" key="5">
    <source>
        <dbReference type="Proteomes" id="UP000244855"/>
    </source>
</evidence>
<gene>
    <name evidence="4" type="ORF">DM02DRAFT_647456</name>
</gene>
<evidence type="ECO:0000256" key="2">
    <source>
        <dbReference type="ARBA" id="ARBA00023002"/>
    </source>
</evidence>
<dbReference type="Proteomes" id="UP000244855">
    <property type="component" value="Unassembled WGS sequence"/>
</dbReference>